<dbReference type="OrthoDB" id="206304at2759"/>
<protein>
    <submittedName>
        <fullName evidence="2">Uncharacterized protein</fullName>
    </submittedName>
</protein>
<dbReference type="Proteomes" id="UP001165085">
    <property type="component" value="Unassembled WGS sequence"/>
</dbReference>
<comment type="caution">
    <text evidence="2">The sequence shown here is derived from an EMBL/GenBank/DDBJ whole genome shotgun (WGS) entry which is preliminary data.</text>
</comment>
<proteinExistence type="predicted"/>
<accession>A0A9W7AMN6</accession>
<reference evidence="3" key="1">
    <citation type="journal article" date="2023" name="Commun. Biol.">
        <title>Genome analysis of Parmales, the sister group of diatoms, reveals the evolutionary specialization of diatoms from phago-mixotrophs to photoautotrophs.</title>
        <authorList>
            <person name="Ban H."/>
            <person name="Sato S."/>
            <person name="Yoshikawa S."/>
            <person name="Yamada K."/>
            <person name="Nakamura Y."/>
            <person name="Ichinomiya M."/>
            <person name="Sato N."/>
            <person name="Blanc-Mathieu R."/>
            <person name="Endo H."/>
            <person name="Kuwata A."/>
            <person name="Ogata H."/>
        </authorList>
    </citation>
    <scope>NUCLEOTIDE SEQUENCE [LARGE SCALE GENOMIC DNA]</scope>
    <source>
        <strain evidence="3">NIES 3701</strain>
    </source>
</reference>
<gene>
    <name evidence="2" type="ORF">TrST_g14042</name>
</gene>
<feature type="compositionally biased region" description="Polar residues" evidence="1">
    <location>
        <begin position="1"/>
        <end position="14"/>
    </location>
</feature>
<evidence type="ECO:0000313" key="3">
    <source>
        <dbReference type="Proteomes" id="UP001165085"/>
    </source>
</evidence>
<feature type="compositionally biased region" description="Basic residues" evidence="1">
    <location>
        <begin position="111"/>
        <end position="125"/>
    </location>
</feature>
<keyword evidence="3" id="KW-1185">Reference proteome</keyword>
<evidence type="ECO:0000256" key="1">
    <source>
        <dbReference type="SAM" id="MobiDB-lite"/>
    </source>
</evidence>
<feature type="region of interest" description="Disordered" evidence="1">
    <location>
        <begin position="1"/>
        <end position="198"/>
    </location>
</feature>
<feature type="region of interest" description="Disordered" evidence="1">
    <location>
        <begin position="275"/>
        <end position="346"/>
    </location>
</feature>
<name>A0A9W7AMN6_9STRA</name>
<dbReference type="AlphaFoldDB" id="A0A9W7AMN6"/>
<evidence type="ECO:0000313" key="2">
    <source>
        <dbReference type="EMBL" id="GMH70555.1"/>
    </source>
</evidence>
<feature type="compositionally biased region" description="Polar residues" evidence="1">
    <location>
        <begin position="329"/>
        <end position="340"/>
    </location>
</feature>
<dbReference type="EMBL" id="BRXY01000141">
    <property type="protein sequence ID" value="GMH70555.1"/>
    <property type="molecule type" value="Genomic_DNA"/>
</dbReference>
<organism evidence="2 3">
    <name type="scientific">Triparma strigata</name>
    <dbReference type="NCBI Taxonomy" id="1606541"/>
    <lineage>
        <taxon>Eukaryota</taxon>
        <taxon>Sar</taxon>
        <taxon>Stramenopiles</taxon>
        <taxon>Ochrophyta</taxon>
        <taxon>Bolidophyceae</taxon>
        <taxon>Parmales</taxon>
        <taxon>Triparmaceae</taxon>
        <taxon>Triparma</taxon>
    </lineage>
</organism>
<feature type="compositionally biased region" description="Basic and acidic residues" evidence="1">
    <location>
        <begin position="101"/>
        <end position="110"/>
    </location>
</feature>
<feature type="compositionally biased region" description="Low complexity" evidence="1">
    <location>
        <begin position="166"/>
        <end position="178"/>
    </location>
</feature>
<sequence length="346" mass="37578">MSGVINYSDQNQPLSDMEKFARQTAEAAAADKRRRSSSGDKKGRSSSTGSHDQDPNFGSDFNSGGKKQETMFKTGLTPEVAEEFDSSEQPVSPKTWGSIADAERELDQHFEKKKKGFGFFGKKKSKDSQRKQGRSSSVPTRGANRRATAPAGGIGELVNKPSTPDAKASAKAPFFASPNSPKPNYAQRNDPPPIDDNQTLTFKPPGVPSMADEDDYDDFVLEVKCLDTGKTEQVDSKTNGLAGISFLERQRIRGSIVLGEKLLQQKIDSFKKGIKDKKENITKRRGTWAGKGWGKKKEPSVQDDGGEGAEESPNGNGGVGELPKKPASSELTFTLSNTPYTADENY</sequence>